<comment type="caution">
    <text evidence="1">The sequence shown here is derived from an EMBL/GenBank/DDBJ whole genome shotgun (WGS) entry which is preliminary data.</text>
</comment>
<keyword evidence="2" id="KW-1185">Reference proteome</keyword>
<dbReference type="Proteomes" id="UP001595528">
    <property type="component" value="Unassembled WGS sequence"/>
</dbReference>
<accession>A0ABV7KWN2</accession>
<gene>
    <name evidence="1" type="ORF">ACFOGJ_06135</name>
</gene>
<evidence type="ECO:0000313" key="1">
    <source>
        <dbReference type="EMBL" id="MFC3226798.1"/>
    </source>
</evidence>
<reference evidence="2" key="1">
    <citation type="journal article" date="2019" name="Int. J. Syst. Evol. Microbiol.">
        <title>The Global Catalogue of Microorganisms (GCM) 10K type strain sequencing project: providing services to taxonomists for standard genome sequencing and annotation.</title>
        <authorList>
            <consortium name="The Broad Institute Genomics Platform"/>
            <consortium name="The Broad Institute Genome Sequencing Center for Infectious Disease"/>
            <person name="Wu L."/>
            <person name="Ma J."/>
        </authorList>
    </citation>
    <scope>NUCLEOTIDE SEQUENCE [LARGE SCALE GENOMIC DNA]</scope>
    <source>
        <strain evidence="2">KCTC 42964</strain>
    </source>
</reference>
<evidence type="ECO:0000313" key="2">
    <source>
        <dbReference type="Proteomes" id="UP001595528"/>
    </source>
</evidence>
<protein>
    <submittedName>
        <fullName evidence="1">Uncharacterized protein</fullName>
    </submittedName>
</protein>
<sequence>MAEKESNGLLGYEEASLGYNYIKLSLNLLKGSAKMSAETSVEAGFQFSVTLSGDYSTKIGPAISAEVWALTIGSVEYSAAGSEKVKIDGNPITLKTALVEHDNVASTVNAIGAKVIAAAARTATRGNRTRARAMRNVTSGNRNQLGGRVSTGNTV</sequence>
<dbReference type="EMBL" id="JBHRTR010000016">
    <property type="protein sequence ID" value="MFC3226798.1"/>
    <property type="molecule type" value="Genomic_DNA"/>
</dbReference>
<proteinExistence type="predicted"/>
<name>A0ABV7KWN2_9PROT</name>
<dbReference type="RefSeq" id="WP_379898932.1">
    <property type="nucleotide sequence ID" value="NZ_JBHRTR010000016.1"/>
</dbReference>
<organism evidence="1 2">
    <name type="scientific">Marinibaculum pumilum</name>
    <dbReference type="NCBI Taxonomy" id="1766165"/>
    <lineage>
        <taxon>Bacteria</taxon>
        <taxon>Pseudomonadati</taxon>
        <taxon>Pseudomonadota</taxon>
        <taxon>Alphaproteobacteria</taxon>
        <taxon>Rhodospirillales</taxon>
        <taxon>Rhodospirillaceae</taxon>
        <taxon>Marinibaculum</taxon>
    </lineage>
</organism>